<reference evidence="2 4" key="1">
    <citation type="submission" date="2019-03" db="EMBL/GenBank/DDBJ databases">
        <authorList>
            <consortium name="Pathogen Informatics"/>
        </authorList>
    </citation>
    <scope>NUCLEOTIDE SEQUENCE [LARGE SCALE GENOMIC DNA]</scope>
    <source>
        <strain evidence="1 3">2880STDY5682802</strain>
        <strain evidence="2 4">NCTC12998</strain>
    </source>
</reference>
<organism evidence="2 4">
    <name type="scientific">Raoultella planticola</name>
    <name type="common">Klebsiella planticola</name>
    <dbReference type="NCBI Taxonomy" id="575"/>
    <lineage>
        <taxon>Bacteria</taxon>
        <taxon>Pseudomonadati</taxon>
        <taxon>Pseudomonadota</taxon>
        <taxon>Gammaproteobacteria</taxon>
        <taxon>Enterobacterales</taxon>
        <taxon>Enterobacteriaceae</taxon>
        <taxon>Klebsiella/Raoultella group</taxon>
        <taxon>Raoultella</taxon>
    </lineage>
</organism>
<dbReference type="Proteomes" id="UP000078124">
    <property type="component" value="Unassembled WGS sequence"/>
</dbReference>
<gene>
    <name evidence="2" type="ORF">NCTC12998_01122</name>
    <name evidence="1" type="ORF">SAMEA2273876_03204</name>
</gene>
<dbReference type="EMBL" id="CAADJE010000014">
    <property type="protein sequence ID" value="VFS59696.1"/>
    <property type="molecule type" value="Genomic_DNA"/>
</dbReference>
<protein>
    <submittedName>
        <fullName evidence="2">Uncharacterized protein</fullName>
    </submittedName>
</protein>
<evidence type="ECO:0000313" key="2">
    <source>
        <dbReference type="EMBL" id="VFS59696.1"/>
    </source>
</evidence>
<dbReference type="AlphaFoldDB" id="A0A2X2EF89"/>
<evidence type="ECO:0000313" key="3">
    <source>
        <dbReference type="Proteomes" id="UP000078124"/>
    </source>
</evidence>
<name>A0A2X2EF89_RAOPL</name>
<evidence type="ECO:0000313" key="4">
    <source>
        <dbReference type="Proteomes" id="UP000345637"/>
    </source>
</evidence>
<dbReference type="Proteomes" id="UP000345637">
    <property type="component" value="Unassembled WGS sequence"/>
</dbReference>
<sequence>MRLVVQSNVLKPFKKESVCIIRRWNKKRK</sequence>
<dbReference type="EMBL" id="FLAC01000012">
    <property type="protein sequence ID" value="SAP93923.1"/>
    <property type="molecule type" value="Genomic_DNA"/>
</dbReference>
<accession>A0A2X2EF89</accession>
<proteinExistence type="predicted"/>
<evidence type="ECO:0000313" key="1">
    <source>
        <dbReference type="EMBL" id="SAP93923.1"/>
    </source>
</evidence>